<keyword evidence="1" id="KW-0472">Membrane</keyword>
<feature type="transmembrane region" description="Helical" evidence="1">
    <location>
        <begin position="339"/>
        <end position="361"/>
    </location>
</feature>
<dbReference type="RefSeq" id="WP_244822014.1">
    <property type="nucleotide sequence ID" value="NZ_CP112998.1"/>
</dbReference>
<protein>
    <submittedName>
        <fullName evidence="3">DUF4271 domain-containing protein</fullName>
    </submittedName>
</protein>
<dbReference type="InterPro" id="IPR025367">
    <property type="entry name" value="DUF4271"/>
</dbReference>
<organism evidence="3 4">
    <name type="scientific">Dyadobacter pollutisoli</name>
    <dbReference type="NCBI Taxonomy" id="2910158"/>
    <lineage>
        <taxon>Bacteria</taxon>
        <taxon>Pseudomonadati</taxon>
        <taxon>Bacteroidota</taxon>
        <taxon>Cytophagia</taxon>
        <taxon>Cytophagales</taxon>
        <taxon>Spirosomataceae</taxon>
        <taxon>Dyadobacter</taxon>
    </lineage>
</organism>
<keyword evidence="1" id="KW-1133">Transmembrane helix</keyword>
<feature type="chain" id="PRO_5039218290" evidence="2">
    <location>
        <begin position="26"/>
        <end position="393"/>
    </location>
</feature>
<feature type="transmembrane region" description="Helical" evidence="1">
    <location>
        <begin position="227"/>
        <end position="252"/>
    </location>
</feature>
<feature type="transmembrane region" description="Helical" evidence="1">
    <location>
        <begin position="172"/>
        <end position="191"/>
    </location>
</feature>
<name>A0A9E8SK61_9BACT</name>
<gene>
    <name evidence="3" type="ORF">ON006_30880</name>
</gene>
<dbReference type="KEGG" id="dpf:ON006_30880"/>
<feature type="transmembrane region" description="Helical" evidence="1">
    <location>
        <begin position="373"/>
        <end position="392"/>
    </location>
</feature>
<proteinExistence type="predicted"/>
<sequence>MKSIFSPIYWAFFTALLLFGTFAQSAVKVTPPEQFFPIYNYQNDWLVYNGQYKNYVPFSQGINEGTRFVSLYIDLVKNRRYSLLLNADNESYLFLEGALQNKITPDQWQELNIDSLYKFYKKDELLLTIYGSPGIVDKTVLLCHEKKQNEKGIAPNTSSNFINIKPISFSPFGNFAAIALIIILILNAWIFNLNPLSFIRLINPIEFFNNDPRDQLSKINKPYSNTVIFFVIISSMMMSFLVVFCSANRLNLFSVSTILSEKSNTLQILGDFSLLTVIFFLLVYAKYICMVLAGNMLNLDKQVDTIFIKIVQSSYLFYACIFLLVFTLGFNHINWLDGIRSYILLPFLIFYLARFIGLYVVTKPSGALINLYLFSYLCVIEIIPLIVSIKFAL</sequence>
<feature type="transmembrane region" description="Helical" evidence="1">
    <location>
        <begin position="315"/>
        <end position="333"/>
    </location>
</feature>
<evidence type="ECO:0000313" key="4">
    <source>
        <dbReference type="Proteomes" id="UP001164653"/>
    </source>
</evidence>
<feature type="transmembrane region" description="Helical" evidence="1">
    <location>
        <begin position="272"/>
        <end position="294"/>
    </location>
</feature>
<accession>A0A9E8SK61</accession>
<dbReference type="Proteomes" id="UP001164653">
    <property type="component" value="Chromosome"/>
</dbReference>
<dbReference type="AlphaFoldDB" id="A0A9E8SK61"/>
<keyword evidence="1" id="KW-0812">Transmembrane</keyword>
<evidence type="ECO:0000256" key="2">
    <source>
        <dbReference type="SAM" id="SignalP"/>
    </source>
</evidence>
<reference evidence="3" key="1">
    <citation type="submission" date="2022-11" db="EMBL/GenBank/DDBJ databases">
        <title>Dyadobacter pollutisoli sp. nov., isolated from plastic dumped soil.</title>
        <authorList>
            <person name="Kim J.M."/>
            <person name="Kim K.R."/>
            <person name="Lee J.K."/>
            <person name="Hao L."/>
            <person name="Jeon C.O."/>
        </authorList>
    </citation>
    <scope>NUCLEOTIDE SEQUENCE</scope>
    <source>
        <strain evidence="3">U1</strain>
    </source>
</reference>
<feature type="signal peptide" evidence="2">
    <location>
        <begin position="1"/>
        <end position="25"/>
    </location>
</feature>
<evidence type="ECO:0000256" key="1">
    <source>
        <dbReference type="SAM" id="Phobius"/>
    </source>
</evidence>
<keyword evidence="2" id="KW-0732">Signal</keyword>
<dbReference type="Pfam" id="PF14093">
    <property type="entry name" value="DUF4271"/>
    <property type="match status" value="1"/>
</dbReference>
<keyword evidence="4" id="KW-1185">Reference proteome</keyword>
<evidence type="ECO:0000313" key="3">
    <source>
        <dbReference type="EMBL" id="WAC12120.1"/>
    </source>
</evidence>
<dbReference type="EMBL" id="CP112998">
    <property type="protein sequence ID" value="WAC12120.1"/>
    <property type="molecule type" value="Genomic_DNA"/>
</dbReference>